<dbReference type="Gene3D" id="3.90.470.20">
    <property type="entry name" value="4'-phosphopantetheinyl transferase domain"/>
    <property type="match status" value="1"/>
</dbReference>
<keyword evidence="1 3" id="KW-0808">Transferase</keyword>
<dbReference type="InterPro" id="IPR037143">
    <property type="entry name" value="4-PPantetheinyl_Trfase_dom_sf"/>
</dbReference>
<evidence type="ECO:0000313" key="4">
    <source>
        <dbReference type="Proteomes" id="UP001595885"/>
    </source>
</evidence>
<dbReference type="Pfam" id="PF01648">
    <property type="entry name" value="ACPS"/>
    <property type="match status" value="1"/>
</dbReference>
<evidence type="ECO:0000313" key="3">
    <source>
        <dbReference type="EMBL" id="MFC4740140.1"/>
    </source>
</evidence>
<dbReference type="SUPFAM" id="SSF56214">
    <property type="entry name" value="4'-phosphopantetheinyl transferase"/>
    <property type="match status" value="1"/>
</dbReference>
<feature type="domain" description="4'-phosphopantetheinyl transferase" evidence="2">
    <location>
        <begin position="2"/>
        <end position="89"/>
    </location>
</feature>
<dbReference type="EMBL" id="JBHSGW010000025">
    <property type="protein sequence ID" value="MFC4740140.1"/>
    <property type="molecule type" value="Genomic_DNA"/>
</dbReference>
<evidence type="ECO:0000256" key="1">
    <source>
        <dbReference type="ARBA" id="ARBA00022679"/>
    </source>
</evidence>
<reference evidence="4" key="1">
    <citation type="journal article" date="2019" name="Int. J. Syst. Evol. Microbiol.">
        <title>The Global Catalogue of Microorganisms (GCM) 10K type strain sequencing project: providing services to taxonomists for standard genome sequencing and annotation.</title>
        <authorList>
            <consortium name="The Broad Institute Genomics Platform"/>
            <consortium name="The Broad Institute Genome Sequencing Center for Infectious Disease"/>
            <person name="Wu L."/>
            <person name="Ma J."/>
        </authorList>
    </citation>
    <scope>NUCLEOTIDE SEQUENCE [LARGE SCALE GENOMIC DNA]</scope>
    <source>
        <strain evidence="4">CCUG 50349</strain>
    </source>
</reference>
<proteinExistence type="predicted"/>
<gene>
    <name evidence="3" type="ORF">ACFO3U_09060</name>
</gene>
<protein>
    <submittedName>
        <fullName evidence="3">4'-phosphopantetheinyl transferase superfamily protein</fullName>
    </submittedName>
</protein>
<keyword evidence="4" id="KW-1185">Reference proteome</keyword>
<dbReference type="GO" id="GO:0016740">
    <property type="term" value="F:transferase activity"/>
    <property type="evidence" value="ECO:0007669"/>
    <property type="project" value="UniProtKB-KW"/>
</dbReference>
<sequence length="159" mass="18537">MIGNDVVDLVVGRKESNWKRKGFLNKLFTTFEQDLIQKAPNQDEMVWMLWSIKESVYKAYQRINYNEGFYPIKIEIIEINDQKESVVQLFGTLFYGKTIVENDFIKTVVVLDKSDFNRIQYIKTSDYSKNKNGLPIELNSNKPISVSHHGRINEIVGIL</sequence>
<dbReference type="InterPro" id="IPR008278">
    <property type="entry name" value="4-PPantetheinyl_Trfase_dom"/>
</dbReference>
<dbReference type="RefSeq" id="WP_379740909.1">
    <property type="nucleotide sequence ID" value="NZ_JBHSGW010000025.1"/>
</dbReference>
<dbReference type="Proteomes" id="UP001595885">
    <property type="component" value="Unassembled WGS sequence"/>
</dbReference>
<evidence type="ECO:0000259" key="2">
    <source>
        <dbReference type="Pfam" id="PF01648"/>
    </source>
</evidence>
<organism evidence="3 4">
    <name type="scientific">Flavobacterium ponti</name>
    <dbReference type="NCBI Taxonomy" id="665133"/>
    <lineage>
        <taxon>Bacteria</taxon>
        <taxon>Pseudomonadati</taxon>
        <taxon>Bacteroidota</taxon>
        <taxon>Flavobacteriia</taxon>
        <taxon>Flavobacteriales</taxon>
        <taxon>Flavobacteriaceae</taxon>
        <taxon>Flavobacterium</taxon>
    </lineage>
</organism>
<accession>A0ABV9P5I1</accession>
<name>A0ABV9P5I1_9FLAO</name>
<comment type="caution">
    <text evidence="3">The sequence shown here is derived from an EMBL/GenBank/DDBJ whole genome shotgun (WGS) entry which is preliminary data.</text>
</comment>